<proteinExistence type="predicted"/>
<name>A0A377Q2B2_9HELI</name>
<protein>
    <recommendedName>
        <fullName evidence="4">Sulfite exporter TauE/SafE family protein</fullName>
    </recommendedName>
</protein>
<evidence type="ECO:0000256" key="1">
    <source>
        <dbReference type="SAM" id="Phobius"/>
    </source>
</evidence>
<organism evidence="2 3">
    <name type="scientific">Helicobacter pullorum</name>
    <dbReference type="NCBI Taxonomy" id="35818"/>
    <lineage>
        <taxon>Bacteria</taxon>
        <taxon>Pseudomonadati</taxon>
        <taxon>Campylobacterota</taxon>
        <taxon>Epsilonproteobacteria</taxon>
        <taxon>Campylobacterales</taxon>
        <taxon>Helicobacteraceae</taxon>
        <taxon>Helicobacter</taxon>
    </lineage>
</organism>
<feature type="transmembrane region" description="Helical" evidence="1">
    <location>
        <begin position="12"/>
        <end position="43"/>
    </location>
</feature>
<dbReference type="EMBL" id="UGJF01000003">
    <property type="protein sequence ID" value="STQ88977.1"/>
    <property type="molecule type" value="Genomic_DNA"/>
</dbReference>
<dbReference type="Proteomes" id="UP000255269">
    <property type="component" value="Unassembled WGS sequence"/>
</dbReference>
<accession>A0A377Q2B2</accession>
<dbReference type="AlphaFoldDB" id="A0A377Q2B2"/>
<evidence type="ECO:0000313" key="3">
    <source>
        <dbReference type="Proteomes" id="UP000255269"/>
    </source>
</evidence>
<keyword evidence="1" id="KW-0472">Membrane</keyword>
<evidence type="ECO:0008006" key="4">
    <source>
        <dbReference type="Google" id="ProtNLM"/>
    </source>
</evidence>
<evidence type="ECO:0000313" key="2">
    <source>
        <dbReference type="EMBL" id="STQ88977.1"/>
    </source>
</evidence>
<keyword evidence="1" id="KW-0812">Transmembrane</keyword>
<reference evidence="2 3" key="1">
    <citation type="submission" date="2018-06" db="EMBL/GenBank/DDBJ databases">
        <authorList>
            <consortium name="Pathogen Informatics"/>
            <person name="Doyle S."/>
        </authorList>
    </citation>
    <scope>NUCLEOTIDE SEQUENCE [LARGE SCALE GENOMIC DNA]</scope>
    <source>
        <strain evidence="2 3">NCTC13156</strain>
    </source>
</reference>
<sequence length="57" mass="5934">MEFLALEPSNILGLLGVGILSGILAGFFGIGGGAIIVPMMILLGMILKSLLEFQLCK</sequence>
<gene>
    <name evidence="2" type="ORF">NCTC13156_01784</name>
</gene>
<keyword evidence="1" id="KW-1133">Transmembrane helix</keyword>